<name>A0A2P4Z1G8_9CRYT</name>
<keyword evidence="2" id="KW-1133">Transmembrane helix</keyword>
<dbReference type="VEuPathDB" id="CryptoDB:CmeUKMEL1_09790"/>
<feature type="transmembrane region" description="Helical" evidence="2">
    <location>
        <begin position="42"/>
        <end position="64"/>
    </location>
</feature>
<feature type="transmembrane region" description="Helical" evidence="2">
    <location>
        <begin position="84"/>
        <end position="105"/>
    </location>
</feature>
<dbReference type="OrthoDB" id="344181at2759"/>
<dbReference type="PANTHER" id="PTHR11360:SF284">
    <property type="entry name" value="EG:103B4.3 PROTEIN-RELATED"/>
    <property type="match status" value="1"/>
</dbReference>
<keyword evidence="2" id="KW-0812">Transmembrane</keyword>
<feature type="compositionally biased region" description="Polar residues" evidence="1">
    <location>
        <begin position="529"/>
        <end position="554"/>
    </location>
</feature>
<evidence type="ECO:0000256" key="2">
    <source>
        <dbReference type="SAM" id="Phobius"/>
    </source>
</evidence>
<dbReference type="Gene3D" id="1.20.1250.20">
    <property type="entry name" value="MFS general substrate transporter like domains"/>
    <property type="match status" value="1"/>
</dbReference>
<evidence type="ECO:0000256" key="1">
    <source>
        <dbReference type="SAM" id="MobiDB-lite"/>
    </source>
</evidence>
<dbReference type="PANTHER" id="PTHR11360">
    <property type="entry name" value="MONOCARBOXYLATE TRANSPORTER"/>
    <property type="match status" value="1"/>
</dbReference>
<dbReference type="InterPro" id="IPR050327">
    <property type="entry name" value="Proton-linked_MCT"/>
</dbReference>
<feature type="transmembrane region" description="Helical" evidence="2">
    <location>
        <begin position="356"/>
        <end position="375"/>
    </location>
</feature>
<gene>
    <name evidence="3" type="ORF">CmeUKMEL1_09790</name>
</gene>
<feature type="transmembrane region" description="Helical" evidence="2">
    <location>
        <begin position="333"/>
        <end position="350"/>
    </location>
</feature>
<feature type="transmembrane region" description="Helical" evidence="2">
    <location>
        <begin position="12"/>
        <end position="35"/>
    </location>
</feature>
<comment type="caution">
    <text evidence="3">The sequence shown here is derived from an EMBL/GenBank/DDBJ whole genome shotgun (WGS) entry which is preliminary data.</text>
</comment>
<proteinExistence type="predicted"/>
<feature type="region of interest" description="Disordered" evidence="1">
    <location>
        <begin position="510"/>
        <end position="554"/>
    </location>
</feature>
<evidence type="ECO:0000313" key="3">
    <source>
        <dbReference type="EMBL" id="POM83917.1"/>
    </source>
</evidence>
<accession>A0A2P4Z1G8</accession>
<evidence type="ECO:0000313" key="4">
    <source>
        <dbReference type="Proteomes" id="UP000236928"/>
    </source>
</evidence>
<dbReference type="Proteomes" id="UP000236928">
    <property type="component" value="Unassembled WGS sequence"/>
</dbReference>
<protein>
    <submittedName>
        <fullName evidence="3">Putative integral membrane protein</fullName>
    </submittedName>
</protein>
<keyword evidence="4" id="KW-1185">Reference proteome</keyword>
<feature type="transmembrane region" description="Helical" evidence="2">
    <location>
        <begin position="423"/>
        <end position="440"/>
    </location>
</feature>
<feature type="transmembrane region" description="Helical" evidence="2">
    <location>
        <begin position="387"/>
        <end position="411"/>
    </location>
</feature>
<dbReference type="InterPro" id="IPR036259">
    <property type="entry name" value="MFS_trans_sf"/>
</dbReference>
<dbReference type="SUPFAM" id="SSF103473">
    <property type="entry name" value="MFS general substrate transporter"/>
    <property type="match status" value="1"/>
</dbReference>
<sequence>MMAYVLNDLSNSIIFTFLYGISFALILQGGVTLNLGSLWINLLYWPIKYSGLITSIQFTIYSIGGLSLSEIYRLCFLESGSIRHFFLTCFFISLLIGFSSIYMIINIEKKILLNNQQVFENLCKDTNNHSKEIIDGDGDGDEQVIIREESNIKVEEKSSNIDEIFMSNDKYFDEYNKSENINNQSVVNKIIIYDKNKSIKKLIIKHDDDDDDDYCHHNSNSNSSIYLEKPENLLINHAKINKYQRIKTSILNFIKLISNLETISLIFVYLFTISTGQFFGTFIQRFSIYYIPDITKEKSIRMIQILTVIELFVRVISGYLSDLLANNKIMYKSTQTIILTLTMSLSLLLINYLKSYWLVVIFGVGFSYAGMYSIAPSYIRSLFKPTEFALVNSFCYSMVIPGNLILSLVLANTPQKYTTSLQIIGYLSLIPLSIMIVYKVQYLYNKCIIKNDIQDETIENDENNSNNKNIFENIEYGIDKIAQDITILQKDINNFQKVMSEINLIDKIKHKDKSDKSSKNNNNGLRISAYSSSSTMLPSSGDLSKNTSMSNIKN</sequence>
<keyword evidence="2" id="KW-0472">Membrane</keyword>
<dbReference type="AlphaFoldDB" id="A0A2P4Z1G8"/>
<reference evidence="3 4" key="1">
    <citation type="submission" date="2014-04" db="EMBL/GenBank/DDBJ databases">
        <title>Comparative Genomics of Cryptosporidium Species.</title>
        <authorList>
            <person name="Silva J.C."/>
            <person name="Su Q."/>
            <person name="Chalmers R."/>
            <person name="Chibucos M.C."/>
            <person name="Elwin K."/>
            <person name="Godinez A."/>
            <person name="Guo F."/>
            <person name="Huynh K."/>
            <person name="Orvis J."/>
            <person name="Ott S."/>
            <person name="Sadzewicz L."/>
            <person name="Sengamalay N."/>
            <person name="Shetty A."/>
            <person name="Sun M."/>
            <person name="Tallon L."/>
            <person name="Xiao L."/>
            <person name="Zhang H."/>
            <person name="Fraser C.M."/>
            <person name="Zhu G."/>
            <person name="Kissinger J."/>
            <person name="Widmer G."/>
        </authorList>
    </citation>
    <scope>NUCLEOTIDE SEQUENCE [LARGE SCALE GENOMIC DNA]</scope>
    <source>
        <strain evidence="3 4">UKMEL1</strain>
    </source>
</reference>
<dbReference type="EMBL" id="JIBK01000027">
    <property type="protein sequence ID" value="POM83917.1"/>
    <property type="molecule type" value="Genomic_DNA"/>
</dbReference>
<organism evidence="3 4">
    <name type="scientific">Cryptosporidium meleagridis</name>
    <dbReference type="NCBI Taxonomy" id="93969"/>
    <lineage>
        <taxon>Eukaryota</taxon>
        <taxon>Sar</taxon>
        <taxon>Alveolata</taxon>
        <taxon>Apicomplexa</taxon>
        <taxon>Conoidasida</taxon>
        <taxon>Coccidia</taxon>
        <taxon>Eucoccidiorida</taxon>
        <taxon>Eimeriorina</taxon>
        <taxon>Cryptosporidiidae</taxon>
        <taxon>Cryptosporidium</taxon>
    </lineage>
</organism>